<comment type="caution">
    <text evidence="6">The sequence shown here is derived from an EMBL/GenBank/DDBJ whole genome shotgun (WGS) entry which is preliminary data.</text>
</comment>
<comment type="similarity">
    <text evidence="1 3">Belongs to the sulfotransferase 1 family.</text>
</comment>
<dbReference type="SUPFAM" id="SSF52540">
    <property type="entry name" value="P-loop containing nucleoside triphosphate hydrolases"/>
    <property type="match status" value="1"/>
</dbReference>
<dbReference type="Pfam" id="PF13966">
    <property type="entry name" value="zf-RVT"/>
    <property type="match status" value="1"/>
</dbReference>
<dbReference type="AlphaFoldDB" id="A0AA38TNM7"/>
<dbReference type="PANTHER" id="PTHR11783">
    <property type="entry name" value="SULFOTRANSFERASE SULT"/>
    <property type="match status" value="1"/>
</dbReference>
<dbReference type="InterPro" id="IPR026960">
    <property type="entry name" value="RVT-Znf"/>
</dbReference>
<keyword evidence="7" id="KW-1185">Reference proteome</keyword>
<protein>
    <recommendedName>
        <fullName evidence="3">Sulfotransferase</fullName>
        <ecNumber evidence="3">2.8.2.-</ecNumber>
    </recommendedName>
</protein>
<gene>
    <name evidence="6" type="ORF">OSB04_005428</name>
</gene>
<dbReference type="EMBL" id="JARYMX010000002">
    <property type="protein sequence ID" value="KAJ9560268.1"/>
    <property type="molecule type" value="Genomic_DNA"/>
</dbReference>
<evidence type="ECO:0000256" key="1">
    <source>
        <dbReference type="ARBA" id="ARBA00005771"/>
    </source>
</evidence>
<evidence type="ECO:0000313" key="6">
    <source>
        <dbReference type="EMBL" id="KAJ9560268.1"/>
    </source>
</evidence>
<evidence type="ECO:0000256" key="2">
    <source>
        <dbReference type="ARBA" id="ARBA00022679"/>
    </source>
</evidence>
<proteinExistence type="inferred from homology"/>
<name>A0AA38TNM7_9ASTR</name>
<accession>A0AA38TNM7</accession>
<dbReference type="Pfam" id="PF00685">
    <property type="entry name" value="Sulfotransfer_1"/>
    <property type="match status" value="1"/>
</dbReference>
<keyword evidence="2 3" id="KW-0808">Transferase</keyword>
<evidence type="ECO:0000313" key="7">
    <source>
        <dbReference type="Proteomes" id="UP001172457"/>
    </source>
</evidence>
<evidence type="ECO:0000259" key="5">
    <source>
        <dbReference type="Pfam" id="PF13966"/>
    </source>
</evidence>
<evidence type="ECO:0000256" key="3">
    <source>
        <dbReference type="RuleBase" id="RU361155"/>
    </source>
</evidence>
<reference evidence="6" key="1">
    <citation type="submission" date="2023-03" db="EMBL/GenBank/DDBJ databases">
        <title>Chromosome-scale reference genome and RAD-based genetic map of yellow starthistle (Centaurea solstitialis) reveal putative structural variation and QTLs associated with invader traits.</title>
        <authorList>
            <person name="Reatini B."/>
            <person name="Cang F.A."/>
            <person name="Jiang Q."/>
            <person name="Mckibben M.T.W."/>
            <person name="Barker M.S."/>
            <person name="Rieseberg L.H."/>
            <person name="Dlugosch K.M."/>
        </authorList>
    </citation>
    <scope>NUCLEOTIDE SEQUENCE</scope>
    <source>
        <strain evidence="6">CAN-66</strain>
        <tissue evidence="6">Leaf</tissue>
    </source>
</reference>
<feature type="domain" description="Sulfotransferase" evidence="4">
    <location>
        <begin position="71"/>
        <end position="327"/>
    </location>
</feature>
<evidence type="ECO:0000259" key="4">
    <source>
        <dbReference type="Pfam" id="PF00685"/>
    </source>
</evidence>
<dbReference type="InterPro" id="IPR027417">
    <property type="entry name" value="P-loop_NTPase"/>
</dbReference>
<dbReference type="EC" id="2.8.2.-" evidence="3"/>
<feature type="domain" description="Reverse transcriptase zinc-binding" evidence="5">
    <location>
        <begin position="375"/>
        <end position="458"/>
    </location>
</feature>
<dbReference type="Gene3D" id="3.40.50.300">
    <property type="entry name" value="P-loop containing nucleotide triphosphate hydrolases"/>
    <property type="match status" value="1"/>
</dbReference>
<dbReference type="GO" id="GO:0008146">
    <property type="term" value="F:sulfotransferase activity"/>
    <property type="evidence" value="ECO:0007669"/>
    <property type="project" value="InterPro"/>
</dbReference>
<dbReference type="Proteomes" id="UP001172457">
    <property type="component" value="Chromosome 2"/>
</dbReference>
<sequence>MSTSIPLPTKPESNQDALYEKIIVEYEHLIKTLPEGKGWLFEHICNYNGFWLGPIMLKNVLLLQSYFKSQPSDVFLASFVKSGTTWLKALMFSTINRHRYTISDHHLLHHAPQTTFPNIEVSFDHTTDLTHLPAPRLFHTHLPRTLLPPSMTSCKFVYICRDPKDVLISKWYFMNKIKSKDLAPLSMDEAFELFCQGVSEYGPLWDQALQYWRASLDSPNKVLFLKYEELKKQPEVELRKLAAFIGHPFTVEEEEKGVVEGIVKLCSFENLSNLEVNKAGSNDYKVAEVDNSLFFRKGEIGDWKNYLSEEMKERIDRITNEKLKGSGLILGCWRRALRGGREENEKKNLERICENLPVNEVGRGWTWGLTSNGIFTVASLREALDDMTLRRCGLPTIWINTVPIKVRICYWRARLGRLPTKINLVKRRMGIESDLCVMCNDERETGNHIFFTCRKATEVRRALNLWMNLFPNSCANWEDFYNVHGAGSNFADDKKILEITRQAYIWAIWIGRNNVIFNNKVFNSLYTAILIQSLVHLWTLARG</sequence>
<organism evidence="6 7">
    <name type="scientific">Centaurea solstitialis</name>
    <name type="common">yellow star-thistle</name>
    <dbReference type="NCBI Taxonomy" id="347529"/>
    <lineage>
        <taxon>Eukaryota</taxon>
        <taxon>Viridiplantae</taxon>
        <taxon>Streptophyta</taxon>
        <taxon>Embryophyta</taxon>
        <taxon>Tracheophyta</taxon>
        <taxon>Spermatophyta</taxon>
        <taxon>Magnoliopsida</taxon>
        <taxon>eudicotyledons</taxon>
        <taxon>Gunneridae</taxon>
        <taxon>Pentapetalae</taxon>
        <taxon>asterids</taxon>
        <taxon>campanulids</taxon>
        <taxon>Asterales</taxon>
        <taxon>Asteraceae</taxon>
        <taxon>Carduoideae</taxon>
        <taxon>Cardueae</taxon>
        <taxon>Centaureinae</taxon>
        <taxon>Centaurea</taxon>
    </lineage>
</organism>
<dbReference type="InterPro" id="IPR000863">
    <property type="entry name" value="Sulfotransferase_dom"/>
</dbReference>